<keyword evidence="3" id="KW-1185">Reference proteome</keyword>
<gene>
    <name evidence="2" type="ORF">K6958_03450</name>
</gene>
<protein>
    <submittedName>
        <fullName evidence="2">Uncharacterized protein</fullName>
    </submittedName>
</protein>
<keyword evidence="1" id="KW-1133">Transmembrane helix</keyword>
<dbReference type="RefSeq" id="WP_249893356.1">
    <property type="nucleotide sequence ID" value="NZ_CP082904.1"/>
</dbReference>
<sequence length="74" mass="8339">MYNEVSLTQPGIWLNWLHIILSTVLAVIFFFLKKKQVGLNTVLVVLVFIGVLVAGALQYIIFCYGMDAVFSFLV</sequence>
<reference evidence="2" key="1">
    <citation type="submission" date="2021-09" db="EMBL/GenBank/DDBJ databases">
        <title>First case of bloodstream infection caused by Mixta hanseatica sp. nov., a member of the Erwiniaceae family.</title>
        <authorList>
            <person name="Both A."/>
            <person name="Huang J."/>
            <person name="Wenzel P."/>
            <person name="Aepfelbacher M."/>
            <person name="Rohde H."/>
            <person name="Christner M."/>
            <person name="Hentschke M."/>
        </authorList>
    </citation>
    <scope>NUCLEOTIDE SEQUENCE</scope>
    <source>
        <strain evidence="2">X22927</strain>
    </source>
</reference>
<dbReference type="EMBL" id="CP082904">
    <property type="protein sequence ID" value="UQY44758.1"/>
    <property type="molecule type" value="Genomic_DNA"/>
</dbReference>
<organism evidence="2 3">
    <name type="scientific">Mixta hanseatica</name>
    <dbReference type="NCBI Taxonomy" id="2872648"/>
    <lineage>
        <taxon>Bacteria</taxon>
        <taxon>Pseudomonadati</taxon>
        <taxon>Pseudomonadota</taxon>
        <taxon>Gammaproteobacteria</taxon>
        <taxon>Enterobacterales</taxon>
        <taxon>Erwiniaceae</taxon>
        <taxon>Mixta</taxon>
    </lineage>
</organism>
<evidence type="ECO:0000313" key="2">
    <source>
        <dbReference type="EMBL" id="UQY44758.1"/>
    </source>
</evidence>
<keyword evidence="1" id="KW-0472">Membrane</keyword>
<evidence type="ECO:0000256" key="1">
    <source>
        <dbReference type="SAM" id="Phobius"/>
    </source>
</evidence>
<name>A0ABY4R8N4_9GAMM</name>
<accession>A0ABY4R8N4</accession>
<feature type="transmembrane region" description="Helical" evidence="1">
    <location>
        <begin position="39"/>
        <end position="62"/>
    </location>
</feature>
<evidence type="ECO:0000313" key="3">
    <source>
        <dbReference type="Proteomes" id="UP001056635"/>
    </source>
</evidence>
<proteinExistence type="predicted"/>
<feature type="transmembrane region" description="Helical" evidence="1">
    <location>
        <begin position="12"/>
        <end position="32"/>
    </location>
</feature>
<keyword evidence="1" id="KW-0812">Transmembrane</keyword>
<dbReference type="Proteomes" id="UP001056635">
    <property type="component" value="Chromosome"/>
</dbReference>